<evidence type="ECO:0000259" key="1">
    <source>
        <dbReference type="PROSITE" id="PS50003"/>
    </source>
</evidence>
<evidence type="ECO:0000313" key="2">
    <source>
        <dbReference type="EMBL" id="CAE2214475.1"/>
    </source>
</evidence>
<dbReference type="SMART" id="SM00233">
    <property type="entry name" value="PH"/>
    <property type="match status" value="1"/>
</dbReference>
<organism evidence="2">
    <name type="scientific">Vannella robusta</name>
    <dbReference type="NCBI Taxonomy" id="1487602"/>
    <lineage>
        <taxon>Eukaryota</taxon>
        <taxon>Amoebozoa</taxon>
        <taxon>Discosea</taxon>
        <taxon>Flabellinia</taxon>
        <taxon>Vannellidae</taxon>
        <taxon>Vannella</taxon>
    </lineage>
</organism>
<dbReference type="Gene3D" id="2.30.29.30">
    <property type="entry name" value="Pleckstrin-homology domain (PH domain)/Phosphotyrosine-binding domain (PTB)"/>
    <property type="match status" value="1"/>
</dbReference>
<sequence>MPKTILVGQLEKRAPSGPVRKWKKRCFCLKDDLILRYFEGETLKGTIDLRDILTCEGETNSPNFQIVTAKRIFELRAKNAEDKDYWITGINKLLNTSKE</sequence>
<feature type="domain" description="PH" evidence="1">
    <location>
        <begin position="3"/>
        <end position="95"/>
    </location>
</feature>
<dbReference type="SUPFAM" id="SSF50729">
    <property type="entry name" value="PH domain-like"/>
    <property type="match status" value="1"/>
</dbReference>
<dbReference type="InterPro" id="IPR001849">
    <property type="entry name" value="PH_domain"/>
</dbReference>
<proteinExistence type="predicted"/>
<name>A0A7S4HZW2_9EUKA</name>
<dbReference type="AlphaFoldDB" id="A0A7S4HZW2"/>
<dbReference type="PROSITE" id="PS50003">
    <property type="entry name" value="PH_DOMAIN"/>
    <property type="match status" value="1"/>
</dbReference>
<dbReference type="PANTHER" id="PTHR14336:SF8">
    <property type="entry name" value="PROTEIN OPY1"/>
    <property type="match status" value="1"/>
</dbReference>
<gene>
    <name evidence="2" type="ORF">VSP0166_LOCUS6592</name>
</gene>
<dbReference type="Pfam" id="PF00169">
    <property type="entry name" value="PH"/>
    <property type="match status" value="1"/>
</dbReference>
<reference evidence="2" key="1">
    <citation type="submission" date="2021-01" db="EMBL/GenBank/DDBJ databases">
        <authorList>
            <person name="Corre E."/>
            <person name="Pelletier E."/>
            <person name="Niang G."/>
            <person name="Scheremetjew M."/>
            <person name="Finn R."/>
            <person name="Kale V."/>
            <person name="Holt S."/>
            <person name="Cochrane G."/>
            <person name="Meng A."/>
            <person name="Brown T."/>
            <person name="Cohen L."/>
        </authorList>
    </citation>
    <scope>NUCLEOTIDE SEQUENCE</scope>
    <source>
        <strain evidence="2">DIVA3 518/3/11/1/6</strain>
    </source>
</reference>
<dbReference type="InterPro" id="IPR051707">
    <property type="entry name" value="PI-Interact_SigTrans_Reg"/>
</dbReference>
<dbReference type="PANTHER" id="PTHR14336">
    <property type="entry name" value="TANDEM PH DOMAIN CONTAINING PROTEIN"/>
    <property type="match status" value="1"/>
</dbReference>
<dbReference type="InterPro" id="IPR011993">
    <property type="entry name" value="PH-like_dom_sf"/>
</dbReference>
<dbReference type="EMBL" id="HBKP01009338">
    <property type="protein sequence ID" value="CAE2214475.1"/>
    <property type="molecule type" value="Transcribed_RNA"/>
</dbReference>
<accession>A0A7S4HZW2</accession>
<protein>
    <recommendedName>
        <fullName evidence="1">PH domain-containing protein</fullName>
    </recommendedName>
</protein>